<evidence type="ECO:0000313" key="1">
    <source>
        <dbReference type="EMBL" id="JAH48127.1"/>
    </source>
</evidence>
<reference evidence="1" key="1">
    <citation type="submission" date="2014-11" db="EMBL/GenBank/DDBJ databases">
        <authorList>
            <person name="Amaro Gonzalez C."/>
        </authorList>
    </citation>
    <scope>NUCLEOTIDE SEQUENCE</scope>
</reference>
<name>A0A0E9T3N8_ANGAN</name>
<accession>A0A0E9T3N8</accession>
<proteinExistence type="predicted"/>
<organism evidence="1">
    <name type="scientific">Anguilla anguilla</name>
    <name type="common">European freshwater eel</name>
    <name type="synonym">Muraena anguilla</name>
    <dbReference type="NCBI Taxonomy" id="7936"/>
    <lineage>
        <taxon>Eukaryota</taxon>
        <taxon>Metazoa</taxon>
        <taxon>Chordata</taxon>
        <taxon>Craniata</taxon>
        <taxon>Vertebrata</taxon>
        <taxon>Euteleostomi</taxon>
        <taxon>Actinopterygii</taxon>
        <taxon>Neopterygii</taxon>
        <taxon>Teleostei</taxon>
        <taxon>Anguilliformes</taxon>
        <taxon>Anguillidae</taxon>
        <taxon>Anguilla</taxon>
    </lineage>
</organism>
<dbReference type="AlphaFoldDB" id="A0A0E9T3N8"/>
<reference evidence="1" key="2">
    <citation type="journal article" date="2015" name="Fish Shellfish Immunol.">
        <title>Early steps in the European eel (Anguilla anguilla)-Vibrio vulnificus interaction in the gills: Role of the RtxA13 toxin.</title>
        <authorList>
            <person name="Callol A."/>
            <person name="Pajuelo D."/>
            <person name="Ebbesson L."/>
            <person name="Teles M."/>
            <person name="MacKenzie S."/>
            <person name="Amaro C."/>
        </authorList>
    </citation>
    <scope>NUCLEOTIDE SEQUENCE</scope>
</reference>
<sequence>MLCASPFEVPLVKGLLDV</sequence>
<protein>
    <submittedName>
        <fullName evidence="1">Uncharacterized protein</fullName>
    </submittedName>
</protein>
<dbReference type="EMBL" id="GBXM01060450">
    <property type="protein sequence ID" value="JAH48127.1"/>
    <property type="molecule type" value="Transcribed_RNA"/>
</dbReference>